<dbReference type="CDD" id="cd00037">
    <property type="entry name" value="CLECT"/>
    <property type="match status" value="1"/>
</dbReference>
<evidence type="ECO:0000259" key="1">
    <source>
        <dbReference type="PROSITE" id="PS50041"/>
    </source>
</evidence>
<dbReference type="AlphaFoldDB" id="A0A6J8EHD5"/>
<dbReference type="SMART" id="SM00034">
    <property type="entry name" value="CLECT"/>
    <property type="match status" value="1"/>
</dbReference>
<dbReference type="Proteomes" id="UP000507470">
    <property type="component" value="Unassembled WGS sequence"/>
</dbReference>
<feature type="domain" description="C-type lectin" evidence="1">
    <location>
        <begin position="79"/>
        <end position="180"/>
    </location>
</feature>
<gene>
    <name evidence="2" type="ORF">MCOR_51716</name>
</gene>
<proteinExistence type="predicted"/>
<keyword evidence="3" id="KW-1185">Reference proteome</keyword>
<protein>
    <recommendedName>
        <fullName evidence="1">C-type lectin domain-containing protein</fullName>
    </recommendedName>
</protein>
<dbReference type="InterPro" id="IPR016186">
    <property type="entry name" value="C-type_lectin-like/link_sf"/>
</dbReference>
<name>A0A6J8EHD5_MYTCO</name>
<organism evidence="2 3">
    <name type="scientific">Mytilus coruscus</name>
    <name type="common">Sea mussel</name>
    <dbReference type="NCBI Taxonomy" id="42192"/>
    <lineage>
        <taxon>Eukaryota</taxon>
        <taxon>Metazoa</taxon>
        <taxon>Spiralia</taxon>
        <taxon>Lophotrochozoa</taxon>
        <taxon>Mollusca</taxon>
        <taxon>Bivalvia</taxon>
        <taxon>Autobranchia</taxon>
        <taxon>Pteriomorphia</taxon>
        <taxon>Mytilida</taxon>
        <taxon>Mytiloidea</taxon>
        <taxon>Mytilidae</taxon>
        <taxon>Mytilinae</taxon>
        <taxon>Mytilus</taxon>
    </lineage>
</organism>
<dbReference type="OrthoDB" id="10332610at2759"/>
<accession>A0A6J8EHD5</accession>
<reference evidence="2 3" key="1">
    <citation type="submission" date="2020-06" db="EMBL/GenBank/DDBJ databases">
        <authorList>
            <person name="Li R."/>
            <person name="Bekaert M."/>
        </authorList>
    </citation>
    <scope>NUCLEOTIDE SEQUENCE [LARGE SCALE GENOMIC DNA]</scope>
    <source>
        <strain evidence="3">wild</strain>
    </source>
</reference>
<sequence>MCMFEDTCLGFMFNTTRGTKGNCQLLSITQVLFQGEQADLENDPVVSQDIAYYPVQKGCLVPNCRVSEEYVFIEEICFCIKYYPIFLAYADASNFCNQDGGELARIDNLIKQIFATQLLIKTWLVTLDVTIQGFYNIEDWYFDDETRLNFYYWSTNGKQPNLNGEEYIFLRPTENGGWHDTSDYPRPFLCEITPM</sequence>
<dbReference type="EMBL" id="CACVKT020009028">
    <property type="protein sequence ID" value="CAC5419366.1"/>
    <property type="molecule type" value="Genomic_DNA"/>
</dbReference>
<evidence type="ECO:0000313" key="3">
    <source>
        <dbReference type="Proteomes" id="UP000507470"/>
    </source>
</evidence>
<dbReference type="Gene3D" id="3.10.100.10">
    <property type="entry name" value="Mannose-Binding Protein A, subunit A"/>
    <property type="match status" value="1"/>
</dbReference>
<dbReference type="SUPFAM" id="SSF56436">
    <property type="entry name" value="C-type lectin-like"/>
    <property type="match status" value="1"/>
</dbReference>
<dbReference type="PROSITE" id="PS50041">
    <property type="entry name" value="C_TYPE_LECTIN_2"/>
    <property type="match status" value="1"/>
</dbReference>
<dbReference type="InterPro" id="IPR016187">
    <property type="entry name" value="CTDL_fold"/>
</dbReference>
<evidence type="ECO:0000313" key="2">
    <source>
        <dbReference type="EMBL" id="CAC5419366.1"/>
    </source>
</evidence>
<dbReference type="InterPro" id="IPR001304">
    <property type="entry name" value="C-type_lectin-like"/>
</dbReference>